<evidence type="ECO:0000313" key="2">
    <source>
        <dbReference type="Proteomes" id="UP000237000"/>
    </source>
</evidence>
<dbReference type="InParanoid" id="A0A2P5BEX7"/>
<dbReference type="Proteomes" id="UP000237000">
    <property type="component" value="Unassembled WGS sequence"/>
</dbReference>
<evidence type="ECO:0000313" key="1">
    <source>
        <dbReference type="EMBL" id="PON47345.1"/>
    </source>
</evidence>
<keyword evidence="2" id="KW-1185">Reference proteome</keyword>
<reference evidence="2" key="1">
    <citation type="submission" date="2016-06" db="EMBL/GenBank/DDBJ databases">
        <title>Parallel loss of symbiosis genes in relatives of nitrogen-fixing non-legume Parasponia.</title>
        <authorList>
            <person name="Van Velzen R."/>
            <person name="Holmer R."/>
            <person name="Bu F."/>
            <person name="Rutten L."/>
            <person name="Van Zeijl A."/>
            <person name="Liu W."/>
            <person name="Santuari L."/>
            <person name="Cao Q."/>
            <person name="Sharma T."/>
            <person name="Shen D."/>
            <person name="Roswanjaya Y."/>
            <person name="Wardhani T."/>
            <person name="Kalhor M.S."/>
            <person name="Jansen J."/>
            <person name="Van den Hoogen J."/>
            <person name="Gungor B."/>
            <person name="Hartog M."/>
            <person name="Hontelez J."/>
            <person name="Verver J."/>
            <person name="Yang W.-C."/>
            <person name="Schijlen E."/>
            <person name="Repin R."/>
            <person name="Schilthuizen M."/>
            <person name="Schranz E."/>
            <person name="Heidstra R."/>
            <person name="Miyata K."/>
            <person name="Fedorova E."/>
            <person name="Kohlen W."/>
            <person name="Bisseling T."/>
            <person name="Smit S."/>
            <person name="Geurts R."/>
        </authorList>
    </citation>
    <scope>NUCLEOTIDE SEQUENCE [LARGE SCALE GENOMIC DNA]</scope>
    <source>
        <strain evidence="2">cv. RG33-2</strain>
    </source>
</reference>
<gene>
    <name evidence="1" type="ORF">TorRG33x02_323500</name>
</gene>
<protein>
    <submittedName>
        <fullName evidence="1">Uncharacterized protein</fullName>
    </submittedName>
</protein>
<comment type="caution">
    <text evidence="1">The sequence shown here is derived from an EMBL/GenBank/DDBJ whole genome shotgun (WGS) entry which is preliminary data.</text>
</comment>
<name>A0A2P5BEX7_TREOI</name>
<dbReference type="OrthoDB" id="10429052at2759"/>
<proteinExistence type="predicted"/>
<organism evidence="1 2">
    <name type="scientific">Trema orientale</name>
    <name type="common">Charcoal tree</name>
    <name type="synonym">Celtis orientalis</name>
    <dbReference type="NCBI Taxonomy" id="63057"/>
    <lineage>
        <taxon>Eukaryota</taxon>
        <taxon>Viridiplantae</taxon>
        <taxon>Streptophyta</taxon>
        <taxon>Embryophyta</taxon>
        <taxon>Tracheophyta</taxon>
        <taxon>Spermatophyta</taxon>
        <taxon>Magnoliopsida</taxon>
        <taxon>eudicotyledons</taxon>
        <taxon>Gunneridae</taxon>
        <taxon>Pentapetalae</taxon>
        <taxon>rosids</taxon>
        <taxon>fabids</taxon>
        <taxon>Rosales</taxon>
        <taxon>Cannabaceae</taxon>
        <taxon>Trema</taxon>
    </lineage>
</organism>
<sequence length="60" mass="6578">SYSENSENIASLLCTNELNELNVKLSSEIELRLWRLGYVSGTSAPSASSPVLQLCGPHLW</sequence>
<dbReference type="AlphaFoldDB" id="A0A2P5BEX7"/>
<dbReference type="EMBL" id="JXTC01000536">
    <property type="protein sequence ID" value="PON47345.1"/>
    <property type="molecule type" value="Genomic_DNA"/>
</dbReference>
<feature type="non-terminal residue" evidence="1">
    <location>
        <position position="1"/>
    </location>
</feature>
<accession>A0A2P5BEX7</accession>